<dbReference type="CDD" id="cd02947">
    <property type="entry name" value="TRX_family"/>
    <property type="match status" value="1"/>
</dbReference>
<dbReference type="Pfam" id="PF00085">
    <property type="entry name" value="Thioredoxin"/>
    <property type="match status" value="1"/>
</dbReference>
<dbReference type="SUPFAM" id="SSF52833">
    <property type="entry name" value="Thioredoxin-like"/>
    <property type="match status" value="1"/>
</dbReference>
<proteinExistence type="inferred from homology"/>
<dbReference type="InterPro" id="IPR013766">
    <property type="entry name" value="Thioredoxin_domain"/>
</dbReference>
<comment type="caution">
    <text evidence="4">The sequence shown here is derived from an EMBL/GenBank/DDBJ whole genome shotgun (WGS) entry which is preliminary data.</text>
</comment>
<reference evidence="4 5" key="1">
    <citation type="submission" date="2024-05" db="EMBL/GenBank/DDBJ databases">
        <title>A draft genome resource for the thread blight pathogen Marasmius tenuissimus strain MS-2.</title>
        <authorList>
            <person name="Yulfo-Soto G.E."/>
            <person name="Baruah I.K."/>
            <person name="Amoako-Attah I."/>
            <person name="Bukari Y."/>
            <person name="Meinhardt L.W."/>
            <person name="Bailey B.A."/>
            <person name="Cohen S.P."/>
        </authorList>
    </citation>
    <scope>NUCLEOTIDE SEQUENCE [LARGE SCALE GENOMIC DNA]</scope>
    <source>
        <strain evidence="4 5">MS-2</strain>
    </source>
</reference>
<dbReference type="EMBL" id="JBBXMP010000018">
    <property type="protein sequence ID" value="KAL0068461.1"/>
    <property type="molecule type" value="Genomic_DNA"/>
</dbReference>
<evidence type="ECO:0000313" key="4">
    <source>
        <dbReference type="EMBL" id="KAL0068461.1"/>
    </source>
</evidence>
<keyword evidence="1" id="KW-1015">Disulfide bond</keyword>
<gene>
    <name evidence="4" type="ORF">AAF712_004539</name>
</gene>
<keyword evidence="5" id="KW-1185">Reference proteome</keyword>
<comment type="similarity">
    <text evidence="2">Belongs to the thioredoxin family.</text>
</comment>
<evidence type="ECO:0000256" key="2">
    <source>
        <dbReference type="PIRNR" id="PIRNR000077"/>
    </source>
</evidence>
<dbReference type="PANTHER" id="PTHR46115">
    <property type="entry name" value="THIOREDOXIN-LIKE PROTEIN 1"/>
    <property type="match status" value="1"/>
</dbReference>
<dbReference type="InterPro" id="IPR017937">
    <property type="entry name" value="Thioredoxin_CS"/>
</dbReference>
<evidence type="ECO:0000259" key="3">
    <source>
        <dbReference type="PROSITE" id="PS51352"/>
    </source>
</evidence>
<feature type="domain" description="Thioredoxin" evidence="3">
    <location>
        <begin position="1"/>
        <end position="96"/>
    </location>
</feature>
<sequence>MPTAIESLDSFRKIIDSEEPCIIDFWASWCGPCRMIAPVYEKMSNENPKLKFYKVDVDAQQDIMNECGIQAMPTFQVYHKGNKIDEMKGAIPQQLQGLVQKGTSLAP</sequence>
<dbReference type="PIRSF" id="PIRSF000077">
    <property type="entry name" value="Thioredoxin"/>
    <property type="match status" value="1"/>
</dbReference>
<accession>A0ABR3A544</accession>
<organism evidence="4 5">
    <name type="scientific">Marasmius tenuissimus</name>
    <dbReference type="NCBI Taxonomy" id="585030"/>
    <lineage>
        <taxon>Eukaryota</taxon>
        <taxon>Fungi</taxon>
        <taxon>Dikarya</taxon>
        <taxon>Basidiomycota</taxon>
        <taxon>Agaricomycotina</taxon>
        <taxon>Agaricomycetes</taxon>
        <taxon>Agaricomycetidae</taxon>
        <taxon>Agaricales</taxon>
        <taxon>Marasmiineae</taxon>
        <taxon>Marasmiaceae</taxon>
        <taxon>Marasmius</taxon>
    </lineage>
</organism>
<dbReference type="InterPro" id="IPR005746">
    <property type="entry name" value="Thioredoxin"/>
</dbReference>
<evidence type="ECO:0000313" key="5">
    <source>
        <dbReference type="Proteomes" id="UP001437256"/>
    </source>
</evidence>
<dbReference type="NCBIfam" id="TIGR01068">
    <property type="entry name" value="thioredoxin"/>
    <property type="match status" value="1"/>
</dbReference>
<protein>
    <recommendedName>
        <fullName evidence="2">Thioredoxin</fullName>
    </recommendedName>
</protein>
<dbReference type="PROSITE" id="PS51352">
    <property type="entry name" value="THIOREDOXIN_2"/>
    <property type="match status" value="1"/>
</dbReference>
<dbReference type="PROSITE" id="PS00194">
    <property type="entry name" value="THIOREDOXIN_1"/>
    <property type="match status" value="1"/>
</dbReference>
<name>A0ABR3A544_9AGAR</name>
<dbReference type="PRINTS" id="PR00421">
    <property type="entry name" value="THIOREDOXIN"/>
</dbReference>
<dbReference type="InterPro" id="IPR036249">
    <property type="entry name" value="Thioredoxin-like_sf"/>
</dbReference>
<evidence type="ECO:0000256" key="1">
    <source>
        <dbReference type="ARBA" id="ARBA00023157"/>
    </source>
</evidence>
<dbReference type="Gene3D" id="3.40.30.10">
    <property type="entry name" value="Glutaredoxin"/>
    <property type="match status" value="1"/>
</dbReference>
<dbReference type="Proteomes" id="UP001437256">
    <property type="component" value="Unassembled WGS sequence"/>
</dbReference>